<feature type="region of interest" description="Disordered" evidence="1">
    <location>
        <begin position="72"/>
        <end position="120"/>
    </location>
</feature>
<feature type="non-terminal residue" evidence="2">
    <location>
        <position position="1"/>
    </location>
</feature>
<evidence type="ECO:0000313" key="3">
    <source>
        <dbReference type="Proteomes" id="UP000076858"/>
    </source>
</evidence>
<organism evidence="2 3">
    <name type="scientific">Daphnia magna</name>
    <dbReference type="NCBI Taxonomy" id="35525"/>
    <lineage>
        <taxon>Eukaryota</taxon>
        <taxon>Metazoa</taxon>
        <taxon>Ecdysozoa</taxon>
        <taxon>Arthropoda</taxon>
        <taxon>Crustacea</taxon>
        <taxon>Branchiopoda</taxon>
        <taxon>Diplostraca</taxon>
        <taxon>Cladocera</taxon>
        <taxon>Anomopoda</taxon>
        <taxon>Daphniidae</taxon>
        <taxon>Daphnia</taxon>
    </lineage>
</organism>
<dbReference type="AlphaFoldDB" id="A0A162BWP8"/>
<feature type="compositionally biased region" description="Polar residues" evidence="1">
    <location>
        <begin position="107"/>
        <end position="120"/>
    </location>
</feature>
<proteinExistence type="predicted"/>
<dbReference type="OrthoDB" id="6378313at2759"/>
<evidence type="ECO:0000313" key="2">
    <source>
        <dbReference type="EMBL" id="KZR98440.1"/>
    </source>
</evidence>
<reference evidence="2 3" key="1">
    <citation type="submission" date="2016-03" db="EMBL/GenBank/DDBJ databases">
        <title>EvidentialGene: Evidence-directed Construction of Genes on Genomes.</title>
        <authorList>
            <person name="Gilbert D.G."/>
            <person name="Choi J.-H."/>
            <person name="Mockaitis K."/>
            <person name="Colbourne J."/>
            <person name="Pfrender M."/>
        </authorList>
    </citation>
    <scope>NUCLEOTIDE SEQUENCE [LARGE SCALE GENOMIC DNA]</scope>
    <source>
        <strain evidence="2 3">Xinb3</strain>
        <tissue evidence="2">Complete organism</tissue>
    </source>
</reference>
<feature type="non-terminal residue" evidence="2">
    <location>
        <position position="292"/>
    </location>
</feature>
<gene>
    <name evidence="2" type="ORF">APZ42_006143</name>
</gene>
<dbReference type="EMBL" id="LRGB01017052">
    <property type="protein sequence ID" value="KZR98440.1"/>
    <property type="molecule type" value="Genomic_DNA"/>
</dbReference>
<keyword evidence="3" id="KW-1185">Reference proteome</keyword>
<name>A0A162BWP8_9CRUS</name>
<evidence type="ECO:0000256" key="1">
    <source>
        <dbReference type="SAM" id="MobiDB-lite"/>
    </source>
</evidence>
<comment type="caution">
    <text evidence="2">The sequence shown here is derived from an EMBL/GenBank/DDBJ whole genome shotgun (WGS) entry which is preliminary data.</text>
</comment>
<protein>
    <submittedName>
        <fullName evidence="2">Uncharacterized protein</fullName>
    </submittedName>
</protein>
<dbReference type="Proteomes" id="UP000076858">
    <property type="component" value="Unassembled WGS sequence"/>
</dbReference>
<feature type="compositionally biased region" description="Basic and acidic residues" evidence="1">
    <location>
        <begin position="79"/>
        <end position="92"/>
    </location>
</feature>
<sequence length="292" mass="33219">NAASRADLDDFMPTLTDAFNELVDIHERFVAAANLDTEELEAAQAYLQRIQQLHNTCVEALNRVRQVRVGRQGWNVSNSDHEPNRSNQHDDQTESLSNTIEPYDSSGAIQQPGQQDNTSHLNVPDEKFDATAQLTAAKKRKLDLEFLLVQKKVQQEREVKDLVTKNEREQEDLMMRIRRESQLLAGLGAVAFEDYHLTSSPLQTYQNNLPKAFVPTNPNIGDMSHQVPVTPRHHSSYREPRLVVAKFDGDPRRWPKYAAGIKATLADTDFTESVKLLSFQETLLESIQRRMA</sequence>
<accession>A0A162BWP8</accession>